<comment type="cofactor">
    <cofactor evidence="1 16">
        <name>pyridoxal 5'-phosphate</name>
        <dbReference type="ChEBI" id="CHEBI:597326"/>
    </cofactor>
</comment>
<evidence type="ECO:0000256" key="13">
    <source>
        <dbReference type="ARBA" id="ARBA00048798"/>
    </source>
</evidence>
<evidence type="ECO:0000256" key="14">
    <source>
        <dbReference type="ARBA" id="ARBA00049229"/>
    </source>
</evidence>
<dbReference type="EMBL" id="JBHTCM010000010">
    <property type="protein sequence ID" value="MFC7333381.1"/>
    <property type="molecule type" value="Genomic_DNA"/>
</dbReference>
<dbReference type="NCBIfam" id="NF005146">
    <property type="entry name" value="PRK06606.1"/>
    <property type="match status" value="1"/>
</dbReference>
<evidence type="ECO:0000256" key="10">
    <source>
        <dbReference type="ARBA" id="ARBA00022898"/>
    </source>
</evidence>
<dbReference type="PANTHER" id="PTHR42743:SF11">
    <property type="entry name" value="AMINODEOXYCHORISMATE LYASE"/>
    <property type="match status" value="1"/>
</dbReference>
<keyword evidence="7 17" id="KW-0032">Aminotransferase</keyword>
<reference evidence="19" key="1">
    <citation type="journal article" date="2019" name="Int. J. Syst. Evol. Microbiol.">
        <title>The Global Catalogue of Microorganisms (GCM) 10K type strain sequencing project: providing services to taxonomists for standard genome sequencing and annotation.</title>
        <authorList>
            <consortium name="The Broad Institute Genomics Platform"/>
            <consortium name="The Broad Institute Genome Sequencing Center for Infectious Disease"/>
            <person name="Wu L."/>
            <person name="Ma J."/>
        </authorList>
    </citation>
    <scope>NUCLEOTIDE SEQUENCE [LARGE SCALE GENOMIC DNA]</scope>
    <source>
        <strain evidence="19">CGMCC 1.16275</strain>
    </source>
</reference>
<comment type="pathway">
    <text evidence="3 17">Amino-acid biosynthesis; L-isoleucine biosynthesis; L-isoleucine from 2-oxobutanoate: step 4/4.</text>
</comment>
<dbReference type="InterPro" id="IPR018300">
    <property type="entry name" value="Aminotrans_IV_CS"/>
</dbReference>
<keyword evidence="8 17" id="KW-0028">Amino-acid biosynthesis</keyword>
<evidence type="ECO:0000256" key="17">
    <source>
        <dbReference type="RuleBase" id="RU364094"/>
    </source>
</evidence>
<name>A0ABW2KW42_9PROT</name>
<keyword evidence="9 17" id="KW-0808">Transferase</keyword>
<dbReference type="PROSITE" id="PS00770">
    <property type="entry name" value="AA_TRANSFER_CLASS_4"/>
    <property type="match status" value="1"/>
</dbReference>
<dbReference type="InterPro" id="IPR001544">
    <property type="entry name" value="Aminotrans_IV"/>
</dbReference>
<dbReference type="NCBIfam" id="TIGR01122">
    <property type="entry name" value="ilvE_I"/>
    <property type="match status" value="1"/>
</dbReference>
<protein>
    <recommendedName>
        <fullName evidence="17">Branched-chain-amino-acid aminotransferase</fullName>
        <shortName evidence="17">BCAT</shortName>
        <ecNumber evidence="17">2.6.1.42</ecNumber>
    </recommendedName>
</protein>
<evidence type="ECO:0000256" key="6">
    <source>
        <dbReference type="ARBA" id="ARBA00009320"/>
    </source>
</evidence>
<evidence type="ECO:0000256" key="7">
    <source>
        <dbReference type="ARBA" id="ARBA00022576"/>
    </source>
</evidence>
<evidence type="ECO:0000256" key="9">
    <source>
        <dbReference type="ARBA" id="ARBA00022679"/>
    </source>
</evidence>
<evidence type="ECO:0000256" key="11">
    <source>
        <dbReference type="ARBA" id="ARBA00023304"/>
    </source>
</evidence>
<evidence type="ECO:0000313" key="19">
    <source>
        <dbReference type="Proteomes" id="UP001596456"/>
    </source>
</evidence>
<evidence type="ECO:0000256" key="16">
    <source>
        <dbReference type="RuleBase" id="RU004516"/>
    </source>
</evidence>
<comment type="function">
    <text evidence="2 17">Acts on leucine, isoleucine and valine.</text>
</comment>
<comment type="pathway">
    <text evidence="4 17">Amino-acid biosynthesis; L-valine biosynthesis; L-valine from pyruvate: step 4/4.</text>
</comment>
<dbReference type="InterPro" id="IPR043132">
    <property type="entry name" value="BCAT-like_C"/>
</dbReference>
<comment type="similarity">
    <text evidence="6 15">Belongs to the class-IV pyridoxal-phosphate-dependent aminotransferase family.</text>
</comment>
<keyword evidence="19" id="KW-1185">Reference proteome</keyword>
<evidence type="ECO:0000256" key="8">
    <source>
        <dbReference type="ARBA" id="ARBA00022605"/>
    </source>
</evidence>
<dbReference type="InterPro" id="IPR036038">
    <property type="entry name" value="Aminotransferase-like"/>
</dbReference>
<evidence type="ECO:0000256" key="4">
    <source>
        <dbReference type="ARBA" id="ARBA00004931"/>
    </source>
</evidence>
<dbReference type="GO" id="GO:0004084">
    <property type="term" value="F:branched-chain-amino-acid transaminase activity"/>
    <property type="evidence" value="ECO:0007669"/>
    <property type="project" value="UniProtKB-EC"/>
</dbReference>
<evidence type="ECO:0000256" key="12">
    <source>
        <dbReference type="ARBA" id="ARBA00048212"/>
    </source>
</evidence>
<gene>
    <name evidence="17" type="primary">ilvE</name>
    <name evidence="18" type="ORF">ACFQPS_09425</name>
</gene>
<comment type="caution">
    <text evidence="18">The sequence shown here is derived from an EMBL/GenBank/DDBJ whole genome shotgun (WGS) entry which is preliminary data.</text>
</comment>
<dbReference type="Gene3D" id="3.20.10.10">
    <property type="entry name" value="D-amino Acid Aminotransferase, subunit A, domain 2"/>
    <property type="match status" value="1"/>
</dbReference>
<organism evidence="18 19">
    <name type="scientific">Rhodocista pekingensis</name>
    <dbReference type="NCBI Taxonomy" id="201185"/>
    <lineage>
        <taxon>Bacteria</taxon>
        <taxon>Pseudomonadati</taxon>
        <taxon>Pseudomonadota</taxon>
        <taxon>Alphaproteobacteria</taxon>
        <taxon>Rhodospirillales</taxon>
        <taxon>Azospirillaceae</taxon>
        <taxon>Rhodocista</taxon>
    </lineage>
</organism>
<keyword evidence="10 16" id="KW-0663">Pyridoxal phosphate</keyword>
<keyword evidence="11 17" id="KW-0100">Branched-chain amino acid biosynthesis</keyword>
<evidence type="ECO:0000256" key="15">
    <source>
        <dbReference type="RuleBase" id="RU004106"/>
    </source>
</evidence>
<dbReference type="Gene3D" id="3.30.470.10">
    <property type="match status" value="1"/>
</dbReference>
<accession>A0ABW2KW42</accession>
<evidence type="ECO:0000256" key="1">
    <source>
        <dbReference type="ARBA" id="ARBA00001933"/>
    </source>
</evidence>
<dbReference type="SUPFAM" id="SSF56752">
    <property type="entry name" value="D-aminoacid aminotransferase-like PLP-dependent enzymes"/>
    <property type="match status" value="1"/>
</dbReference>
<dbReference type="InterPro" id="IPR050571">
    <property type="entry name" value="Class-IV_PLP-Dep_Aminotrnsfr"/>
</dbReference>
<dbReference type="PANTHER" id="PTHR42743">
    <property type="entry name" value="AMINO-ACID AMINOTRANSFERASE"/>
    <property type="match status" value="1"/>
</dbReference>
<dbReference type="Proteomes" id="UP001596456">
    <property type="component" value="Unassembled WGS sequence"/>
</dbReference>
<dbReference type="Pfam" id="PF01063">
    <property type="entry name" value="Aminotran_4"/>
    <property type="match status" value="1"/>
</dbReference>
<evidence type="ECO:0000256" key="2">
    <source>
        <dbReference type="ARBA" id="ARBA00003109"/>
    </source>
</evidence>
<comment type="catalytic activity">
    <reaction evidence="12 17">
        <text>L-valine + 2-oxoglutarate = 3-methyl-2-oxobutanoate + L-glutamate</text>
        <dbReference type="Rhea" id="RHEA:24813"/>
        <dbReference type="ChEBI" id="CHEBI:11851"/>
        <dbReference type="ChEBI" id="CHEBI:16810"/>
        <dbReference type="ChEBI" id="CHEBI:29985"/>
        <dbReference type="ChEBI" id="CHEBI:57762"/>
        <dbReference type="EC" id="2.6.1.42"/>
    </reaction>
</comment>
<dbReference type="InterPro" id="IPR005785">
    <property type="entry name" value="B_amino_transI"/>
</dbReference>
<comment type="catalytic activity">
    <reaction evidence="13 17">
        <text>L-isoleucine + 2-oxoglutarate = (S)-3-methyl-2-oxopentanoate + L-glutamate</text>
        <dbReference type="Rhea" id="RHEA:24801"/>
        <dbReference type="ChEBI" id="CHEBI:16810"/>
        <dbReference type="ChEBI" id="CHEBI:29985"/>
        <dbReference type="ChEBI" id="CHEBI:35146"/>
        <dbReference type="ChEBI" id="CHEBI:58045"/>
        <dbReference type="EC" id="2.6.1.42"/>
    </reaction>
</comment>
<proteinExistence type="inferred from homology"/>
<comment type="catalytic activity">
    <reaction evidence="14 17">
        <text>L-leucine + 2-oxoglutarate = 4-methyl-2-oxopentanoate + L-glutamate</text>
        <dbReference type="Rhea" id="RHEA:18321"/>
        <dbReference type="ChEBI" id="CHEBI:16810"/>
        <dbReference type="ChEBI" id="CHEBI:17865"/>
        <dbReference type="ChEBI" id="CHEBI:29985"/>
        <dbReference type="ChEBI" id="CHEBI:57427"/>
        <dbReference type="EC" id="2.6.1.42"/>
    </reaction>
</comment>
<sequence>MSIIPFHDRDGVIWFDGEMVPWRDAKIHVLTHGLHYASCVFEGERVYNGKVFKLAEHSERLVRSAEILGFRIPFSAAEIEKATNDVVKAAGMVNGYVRPVAWRGSEMMGVSAQANKIHLAIAAWEWPSYFSPELRMKGISLQISKWRRPAPDTAPTASKAAGLYMICTMSKHAAENDGFQDALMLDYRGLVAEATGANIFLVKDGAIHTPTPDCFLDGITRRTVIGLARRRGYTVVERAIGADELKDFTEVFLTGTAAEVTAVGRIGDITYTPGEVTKALMLDYDALVNGRLADAAAAE</sequence>
<evidence type="ECO:0000313" key="18">
    <source>
        <dbReference type="EMBL" id="MFC7333381.1"/>
    </source>
</evidence>
<dbReference type="RefSeq" id="WP_377358428.1">
    <property type="nucleotide sequence ID" value="NZ_JBHTCM010000010.1"/>
</dbReference>
<dbReference type="InterPro" id="IPR043131">
    <property type="entry name" value="BCAT-like_N"/>
</dbReference>
<evidence type="ECO:0000256" key="3">
    <source>
        <dbReference type="ARBA" id="ARBA00004824"/>
    </source>
</evidence>
<evidence type="ECO:0000256" key="5">
    <source>
        <dbReference type="ARBA" id="ARBA00005072"/>
    </source>
</evidence>
<comment type="pathway">
    <text evidence="5 17">Amino-acid biosynthesis; L-leucine biosynthesis; L-leucine from 3-methyl-2-oxobutanoate: step 4/4.</text>
</comment>
<dbReference type="EC" id="2.6.1.42" evidence="17"/>
<dbReference type="NCBIfam" id="NF005726">
    <property type="entry name" value="PRK07544.1"/>
    <property type="match status" value="1"/>
</dbReference>